<protein>
    <submittedName>
        <fullName evidence="2">Uncharacterized protein</fullName>
    </submittedName>
</protein>
<reference evidence="2" key="1">
    <citation type="submission" date="2021-09" db="EMBL/GenBank/DDBJ databases">
        <authorList>
            <consortium name="AG Swart"/>
            <person name="Singh M."/>
            <person name="Singh A."/>
            <person name="Seah K."/>
            <person name="Emmerich C."/>
        </authorList>
    </citation>
    <scope>NUCLEOTIDE SEQUENCE</scope>
    <source>
        <strain evidence="2">ATCC30299</strain>
    </source>
</reference>
<accession>A0AAU9I5U4</accession>
<keyword evidence="1" id="KW-0812">Transmembrane</keyword>
<organism evidence="2 3">
    <name type="scientific">Blepharisma stoltei</name>
    <dbReference type="NCBI Taxonomy" id="1481888"/>
    <lineage>
        <taxon>Eukaryota</taxon>
        <taxon>Sar</taxon>
        <taxon>Alveolata</taxon>
        <taxon>Ciliophora</taxon>
        <taxon>Postciliodesmatophora</taxon>
        <taxon>Heterotrichea</taxon>
        <taxon>Heterotrichida</taxon>
        <taxon>Blepharismidae</taxon>
        <taxon>Blepharisma</taxon>
    </lineage>
</organism>
<comment type="caution">
    <text evidence="2">The sequence shown here is derived from an EMBL/GenBank/DDBJ whole genome shotgun (WGS) entry which is preliminary data.</text>
</comment>
<keyword evidence="1" id="KW-0472">Membrane</keyword>
<dbReference type="AlphaFoldDB" id="A0AAU9I5U4"/>
<name>A0AAU9I5U4_9CILI</name>
<dbReference type="Proteomes" id="UP001162131">
    <property type="component" value="Unassembled WGS sequence"/>
</dbReference>
<keyword evidence="1" id="KW-1133">Transmembrane helix</keyword>
<evidence type="ECO:0000313" key="3">
    <source>
        <dbReference type="Proteomes" id="UP001162131"/>
    </source>
</evidence>
<sequence length="67" mass="7596">MYYSAGKAYLKKEETLVFIITILTLNWASLGFPHEFKQLFPGFGAHFSEDLDNLSRIASSLIPKNTN</sequence>
<feature type="transmembrane region" description="Helical" evidence="1">
    <location>
        <begin position="15"/>
        <end position="32"/>
    </location>
</feature>
<gene>
    <name evidence="2" type="ORF">BSTOLATCC_MIC1333</name>
</gene>
<keyword evidence="3" id="KW-1185">Reference proteome</keyword>
<proteinExistence type="predicted"/>
<dbReference type="EMBL" id="CAJZBQ010000002">
    <property type="protein sequence ID" value="CAG9310489.1"/>
    <property type="molecule type" value="Genomic_DNA"/>
</dbReference>
<evidence type="ECO:0000256" key="1">
    <source>
        <dbReference type="SAM" id="Phobius"/>
    </source>
</evidence>
<evidence type="ECO:0000313" key="2">
    <source>
        <dbReference type="EMBL" id="CAG9310489.1"/>
    </source>
</evidence>